<dbReference type="Proteomes" id="UP000559256">
    <property type="component" value="Unassembled WGS sequence"/>
</dbReference>
<dbReference type="EMBL" id="JAACJM010000049">
    <property type="protein sequence ID" value="KAF5358625.1"/>
    <property type="molecule type" value="Genomic_DNA"/>
</dbReference>
<name>A0A8H5LID1_9AGAR</name>
<protein>
    <submittedName>
        <fullName evidence="2">Uncharacterized protein</fullName>
    </submittedName>
</protein>
<accession>A0A8H5LID1</accession>
<reference evidence="2 3" key="1">
    <citation type="journal article" date="2020" name="ISME J.">
        <title>Uncovering the hidden diversity of litter-decomposition mechanisms in mushroom-forming fungi.</title>
        <authorList>
            <person name="Floudas D."/>
            <person name="Bentzer J."/>
            <person name="Ahren D."/>
            <person name="Johansson T."/>
            <person name="Persson P."/>
            <person name="Tunlid A."/>
        </authorList>
    </citation>
    <scope>NUCLEOTIDE SEQUENCE [LARGE SCALE GENOMIC DNA]</scope>
    <source>
        <strain evidence="2 3">CBS 291.85</strain>
    </source>
</reference>
<organism evidence="2 3">
    <name type="scientific">Tetrapyrgos nigripes</name>
    <dbReference type="NCBI Taxonomy" id="182062"/>
    <lineage>
        <taxon>Eukaryota</taxon>
        <taxon>Fungi</taxon>
        <taxon>Dikarya</taxon>
        <taxon>Basidiomycota</taxon>
        <taxon>Agaricomycotina</taxon>
        <taxon>Agaricomycetes</taxon>
        <taxon>Agaricomycetidae</taxon>
        <taxon>Agaricales</taxon>
        <taxon>Marasmiineae</taxon>
        <taxon>Marasmiaceae</taxon>
        <taxon>Tetrapyrgos</taxon>
    </lineage>
</organism>
<sequence length="168" mass="18132">MSPPASLLDADNIPQFNLAADLGFRSQCTPPSLPPPPTLPTTEMLSKRTLQSLALTLLRRTHYPVAVTSGHLHTTNKIALASRAMSSQASGAQQPTPSPNATTNAATHTSDSYSKDVDANPPNDPTIHRVDPDSETSQKSYEPPKGKYSEAGVRSAWENGWKDKEKKE</sequence>
<feature type="compositionally biased region" description="Low complexity" evidence="1">
    <location>
        <begin position="92"/>
        <end position="110"/>
    </location>
</feature>
<evidence type="ECO:0000256" key="1">
    <source>
        <dbReference type="SAM" id="MobiDB-lite"/>
    </source>
</evidence>
<evidence type="ECO:0000313" key="3">
    <source>
        <dbReference type="Proteomes" id="UP000559256"/>
    </source>
</evidence>
<feature type="region of interest" description="Disordered" evidence="1">
    <location>
        <begin position="80"/>
        <end position="168"/>
    </location>
</feature>
<dbReference type="OrthoDB" id="2687798at2759"/>
<comment type="caution">
    <text evidence="2">The sequence shown here is derived from an EMBL/GenBank/DDBJ whole genome shotgun (WGS) entry which is preliminary data.</text>
</comment>
<dbReference type="AlphaFoldDB" id="A0A8H5LID1"/>
<evidence type="ECO:0000313" key="2">
    <source>
        <dbReference type="EMBL" id="KAF5358625.1"/>
    </source>
</evidence>
<gene>
    <name evidence="2" type="ORF">D9758_007747</name>
</gene>
<keyword evidence="3" id="KW-1185">Reference proteome</keyword>
<proteinExistence type="predicted"/>